<dbReference type="PROSITE" id="PS50975">
    <property type="entry name" value="ATP_GRASP"/>
    <property type="match status" value="1"/>
</dbReference>
<dbReference type="EMBL" id="PVWO01000705">
    <property type="protein sequence ID" value="PSB40329.1"/>
    <property type="molecule type" value="Genomic_DNA"/>
</dbReference>
<dbReference type="OrthoDB" id="9813261at2"/>
<dbReference type="Gene3D" id="3.30.1490.20">
    <property type="entry name" value="ATP-grasp fold, A domain"/>
    <property type="match status" value="1"/>
</dbReference>
<dbReference type="GO" id="GO:0005524">
    <property type="term" value="F:ATP binding"/>
    <property type="evidence" value="ECO:0007669"/>
    <property type="project" value="UniProtKB-UniRule"/>
</dbReference>
<dbReference type="GO" id="GO:0008716">
    <property type="term" value="F:D-alanine-D-alanine ligase activity"/>
    <property type="evidence" value="ECO:0007669"/>
    <property type="project" value="InterPro"/>
</dbReference>
<proteinExistence type="inferred from homology"/>
<organism evidence="5 6">
    <name type="scientific">Chamaesiphon polymorphus CCALA 037</name>
    <dbReference type="NCBI Taxonomy" id="2107692"/>
    <lineage>
        <taxon>Bacteria</taxon>
        <taxon>Bacillati</taxon>
        <taxon>Cyanobacteriota</taxon>
        <taxon>Cyanophyceae</taxon>
        <taxon>Gomontiellales</taxon>
        <taxon>Chamaesiphonaceae</taxon>
        <taxon>Chamaesiphon</taxon>
    </lineage>
</organism>
<evidence type="ECO:0000313" key="6">
    <source>
        <dbReference type="Proteomes" id="UP000238937"/>
    </source>
</evidence>
<comment type="caution">
    <text evidence="5">The sequence shown here is derived from an EMBL/GenBank/DDBJ whole genome shotgun (WGS) entry which is preliminary data.</text>
</comment>
<dbReference type="GO" id="GO:0046872">
    <property type="term" value="F:metal ion binding"/>
    <property type="evidence" value="ECO:0007669"/>
    <property type="project" value="InterPro"/>
</dbReference>
<dbReference type="PANTHER" id="PTHR23132">
    <property type="entry name" value="D-ALANINE--D-ALANINE LIGASE"/>
    <property type="match status" value="1"/>
</dbReference>
<dbReference type="Gene3D" id="3.30.470.20">
    <property type="entry name" value="ATP-grasp fold, B domain"/>
    <property type="match status" value="1"/>
</dbReference>
<dbReference type="RefSeq" id="WP_106313014.1">
    <property type="nucleotide sequence ID" value="NZ_PVWO01000705.1"/>
</dbReference>
<dbReference type="InterPro" id="IPR011761">
    <property type="entry name" value="ATP-grasp"/>
</dbReference>
<dbReference type="AlphaFoldDB" id="A0A2T1F5T2"/>
<comment type="similarity">
    <text evidence="1">Belongs to the D-alanine--D-alanine ligase family.</text>
</comment>
<dbReference type="SUPFAM" id="SSF56059">
    <property type="entry name" value="Glutathione synthetase ATP-binding domain-like"/>
    <property type="match status" value="1"/>
</dbReference>
<reference evidence="5 6" key="1">
    <citation type="submission" date="2018-03" db="EMBL/GenBank/DDBJ databases">
        <title>The ancient ancestry and fast evolution of plastids.</title>
        <authorList>
            <person name="Moore K.R."/>
            <person name="Magnabosco C."/>
            <person name="Momper L."/>
            <person name="Gold D.A."/>
            <person name="Bosak T."/>
            <person name="Fournier G.P."/>
        </authorList>
    </citation>
    <scope>NUCLEOTIDE SEQUENCE [LARGE SCALE GENOMIC DNA]</scope>
    <source>
        <strain evidence="5 6">CCALA 037</strain>
    </source>
</reference>
<keyword evidence="3" id="KW-0067">ATP-binding</keyword>
<feature type="domain" description="ATP-grasp" evidence="4">
    <location>
        <begin position="128"/>
        <end position="336"/>
    </location>
</feature>
<keyword evidence="6" id="KW-1185">Reference proteome</keyword>
<gene>
    <name evidence="5" type="ORF">C7B77_28495</name>
</gene>
<dbReference type="PANTHER" id="PTHR23132:SF23">
    <property type="entry name" value="D-ALANINE--D-ALANINE LIGASE B"/>
    <property type="match status" value="1"/>
</dbReference>
<evidence type="ECO:0000256" key="1">
    <source>
        <dbReference type="ARBA" id="ARBA00010871"/>
    </source>
</evidence>
<dbReference type="InterPro" id="IPR011095">
    <property type="entry name" value="Dala_Dala_lig_C"/>
</dbReference>
<sequence length="357" mass="39775">MMVMRVLHLVGSAVSEFYCDLSRLYARDCLESTANPALYEFHIAYITPDRQWRFPADLSRESIALASPMSVAEAVRVLTALQIDVMVPQMFCIPGMTYYRALFDLLDIPYLGNTPDVMALTANKAKARSIVAAVGVNVPSGELLHPGKQPSTDPPAVIKPVNADNSLGVTLVRNRADYDRALKTAFTYADEVLVETFIELGREVRCGIIDRDGELICLPLEEYKMDKEHQPIRRYEDKLGQNQNGDLYMVAKGSTKSWIVDPDDPITARVWDAAKKCHIALGCRHYSLFDFRIDPSGQPWFLEAGLYCSFASKSVISMMATAADIPLEKLFQIAVNKASLDCHSDRLRQSGAVEGDR</sequence>
<evidence type="ECO:0000313" key="5">
    <source>
        <dbReference type="EMBL" id="PSB40329.1"/>
    </source>
</evidence>
<evidence type="ECO:0000256" key="2">
    <source>
        <dbReference type="ARBA" id="ARBA00022598"/>
    </source>
</evidence>
<dbReference type="Gene3D" id="3.40.50.20">
    <property type="match status" value="1"/>
</dbReference>
<dbReference type="Proteomes" id="UP000238937">
    <property type="component" value="Unassembled WGS sequence"/>
</dbReference>
<accession>A0A2T1F5T2</accession>
<keyword evidence="3" id="KW-0547">Nucleotide-binding</keyword>
<dbReference type="InterPro" id="IPR013815">
    <property type="entry name" value="ATP_grasp_subdomain_1"/>
</dbReference>
<keyword evidence="2 5" id="KW-0436">Ligase</keyword>
<name>A0A2T1F5T2_9CYAN</name>
<evidence type="ECO:0000256" key="3">
    <source>
        <dbReference type="PROSITE-ProRule" id="PRU00409"/>
    </source>
</evidence>
<evidence type="ECO:0000259" key="4">
    <source>
        <dbReference type="PROSITE" id="PS50975"/>
    </source>
</evidence>
<dbReference type="Pfam" id="PF07478">
    <property type="entry name" value="Dala_Dala_lig_C"/>
    <property type="match status" value="1"/>
</dbReference>
<protein>
    <submittedName>
        <fullName evidence="5">D-alanine--D-alanine ligase</fullName>
    </submittedName>
</protein>